<dbReference type="EMBL" id="FXTI01000005">
    <property type="protein sequence ID" value="SMO67282.1"/>
    <property type="molecule type" value="Genomic_DNA"/>
</dbReference>
<evidence type="ECO:0000313" key="1">
    <source>
        <dbReference type="EMBL" id="SMO67282.1"/>
    </source>
</evidence>
<dbReference type="RefSeq" id="WP_142505487.1">
    <property type="nucleotide sequence ID" value="NZ_FXTI01000005.1"/>
</dbReference>
<accession>A0A521D6M1</accession>
<protein>
    <submittedName>
        <fullName evidence="1">Uncharacterized protein</fullName>
    </submittedName>
</protein>
<dbReference type="Proteomes" id="UP000315636">
    <property type="component" value="Unassembled WGS sequence"/>
</dbReference>
<dbReference type="AlphaFoldDB" id="A0A521D6M1"/>
<organism evidence="1 2">
    <name type="scientific">Melghirimyces algeriensis</name>
    <dbReference type="NCBI Taxonomy" id="910412"/>
    <lineage>
        <taxon>Bacteria</taxon>
        <taxon>Bacillati</taxon>
        <taxon>Bacillota</taxon>
        <taxon>Bacilli</taxon>
        <taxon>Bacillales</taxon>
        <taxon>Thermoactinomycetaceae</taxon>
        <taxon>Melghirimyces</taxon>
    </lineage>
</organism>
<reference evidence="1 2" key="1">
    <citation type="submission" date="2017-05" db="EMBL/GenBank/DDBJ databases">
        <authorList>
            <person name="Varghese N."/>
            <person name="Submissions S."/>
        </authorList>
    </citation>
    <scope>NUCLEOTIDE SEQUENCE [LARGE SCALE GENOMIC DNA]</scope>
    <source>
        <strain evidence="1 2">DSM 45474</strain>
    </source>
</reference>
<gene>
    <name evidence="1" type="ORF">SAMN06264849_105164</name>
</gene>
<keyword evidence="2" id="KW-1185">Reference proteome</keyword>
<proteinExistence type="predicted"/>
<name>A0A521D6M1_9BACL</name>
<sequence>MKKKFLGLTVVGLALIFGITTGTFALGEKVDSGVEPPADRYTTNAGKAEKYEDLKEVPGDPNVPVILKDKDGNIIKKVPLSEFVKNQHQIMKETYPHNTSQE</sequence>
<evidence type="ECO:0000313" key="2">
    <source>
        <dbReference type="Proteomes" id="UP000315636"/>
    </source>
</evidence>